<dbReference type="PROSITE" id="PS51767">
    <property type="entry name" value="PEPTIDASE_A1"/>
    <property type="match status" value="1"/>
</dbReference>
<dbReference type="GO" id="GO:0006508">
    <property type="term" value="P:proteolysis"/>
    <property type="evidence" value="ECO:0007669"/>
    <property type="project" value="UniProtKB-KW"/>
</dbReference>
<dbReference type="Gene3D" id="2.40.70.10">
    <property type="entry name" value="Acid Proteases"/>
    <property type="match status" value="1"/>
</dbReference>
<dbReference type="EMBL" id="LRBV02000001">
    <property type="status" value="NOT_ANNOTATED_CDS"/>
    <property type="molecule type" value="Genomic_DNA"/>
</dbReference>
<dbReference type="Proteomes" id="UP000594261">
    <property type="component" value="Chromosome 1"/>
</dbReference>
<dbReference type="GO" id="GO:0005576">
    <property type="term" value="C:extracellular region"/>
    <property type="evidence" value="ECO:0007669"/>
    <property type="project" value="TreeGrafter"/>
</dbReference>
<dbReference type="InterPro" id="IPR021109">
    <property type="entry name" value="Peptidase_aspartic_dom_sf"/>
</dbReference>
<dbReference type="GO" id="GO:0008233">
    <property type="term" value="F:peptidase activity"/>
    <property type="evidence" value="ECO:0007669"/>
    <property type="project" value="UniProtKB-KW"/>
</dbReference>
<reference evidence="4" key="2">
    <citation type="submission" date="2021-01" db="UniProtKB">
        <authorList>
            <consortium name="EnsemblPlants"/>
        </authorList>
    </citation>
    <scope>IDENTIFICATION</scope>
</reference>
<protein>
    <recommendedName>
        <fullName evidence="3">Peptidase A1 domain-containing protein</fullName>
    </recommendedName>
</protein>
<evidence type="ECO:0000313" key="4">
    <source>
        <dbReference type="EnsemblPlants" id="QL01p001873:mrna"/>
    </source>
</evidence>
<dbReference type="InterPro" id="IPR033121">
    <property type="entry name" value="PEPTIDASE_A1"/>
</dbReference>
<sequence length="209" mass="23612">MVELSKARALHFQSMNFANVINSTKQGIKVLRPMVHNFGSFYVANIEVGTPPYSELLAVDTGSDETWVQAELQVRGDSSGGFIIDSGTTITLLVPNAYNIVRNAIVRYLRAYNWSPMANTGMMYDLCYNVQPTKYQPFPLAIKFLGAKLEIGSHKLFKSVYENVYCLTIIPTSEQRVNILGAIHRINYRFLFDVGTSEMFFVPELCQFN</sequence>
<dbReference type="Gramene" id="QL01p001873:mrna">
    <property type="protein sequence ID" value="QL01p001873:mrna"/>
    <property type="gene ID" value="QL01p001873"/>
</dbReference>
<dbReference type="InParanoid" id="A0A7N2KKC7"/>
<dbReference type="AlphaFoldDB" id="A0A7N2KKC7"/>
<proteinExistence type="predicted"/>
<dbReference type="SUPFAM" id="SSF50630">
    <property type="entry name" value="Acid proteases"/>
    <property type="match status" value="1"/>
</dbReference>
<evidence type="ECO:0000256" key="2">
    <source>
        <dbReference type="ARBA" id="ARBA00022801"/>
    </source>
</evidence>
<evidence type="ECO:0000256" key="1">
    <source>
        <dbReference type="ARBA" id="ARBA00022670"/>
    </source>
</evidence>
<dbReference type="Pfam" id="PF00026">
    <property type="entry name" value="Asp"/>
    <property type="match status" value="1"/>
</dbReference>
<name>A0A7N2KKC7_QUELO</name>
<reference evidence="4 5" key="1">
    <citation type="journal article" date="2016" name="G3 (Bethesda)">
        <title>First Draft Assembly and Annotation of the Genome of a California Endemic Oak Quercus lobata Nee (Fagaceae).</title>
        <authorList>
            <person name="Sork V.L."/>
            <person name="Fitz-Gibbon S.T."/>
            <person name="Puiu D."/>
            <person name="Crepeau M."/>
            <person name="Gugger P.F."/>
            <person name="Sherman R."/>
            <person name="Stevens K."/>
            <person name="Langley C.H."/>
            <person name="Pellegrini M."/>
            <person name="Salzberg S.L."/>
        </authorList>
    </citation>
    <scope>NUCLEOTIDE SEQUENCE [LARGE SCALE GENOMIC DNA]</scope>
    <source>
        <strain evidence="4 5">cv. SW786</strain>
    </source>
</reference>
<keyword evidence="1" id="KW-0645">Protease</keyword>
<evidence type="ECO:0000313" key="5">
    <source>
        <dbReference type="Proteomes" id="UP000594261"/>
    </source>
</evidence>
<keyword evidence="2" id="KW-0378">Hydrolase</keyword>
<dbReference type="Pfam" id="PF14541">
    <property type="entry name" value="TAXi_C"/>
    <property type="match status" value="1"/>
</dbReference>
<dbReference type="InterPro" id="IPR032799">
    <property type="entry name" value="TAXi_C"/>
</dbReference>
<feature type="domain" description="Peptidase A1" evidence="3">
    <location>
        <begin position="42"/>
        <end position="209"/>
    </location>
</feature>
<dbReference type="PANTHER" id="PTHR47967:SF23">
    <property type="entry name" value="OS04G0448300 PROTEIN"/>
    <property type="match status" value="1"/>
</dbReference>
<organism evidence="4 5">
    <name type="scientific">Quercus lobata</name>
    <name type="common">Valley oak</name>
    <dbReference type="NCBI Taxonomy" id="97700"/>
    <lineage>
        <taxon>Eukaryota</taxon>
        <taxon>Viridiplantae</taxon>
        <taxon>Streptophyta</taxon>
        <taxon>Embryophyta</taxon>
        <taxon>Tracheophyta</taxon>
        <taxon>Spermatophyta</taxon>
        <taxon>Magnoliopsida</taxon>
        <taxon>eudicotyledons</taxon>
        <taxon>Gunneridae</taxon>
        <taxon>Pentapetalae</taxon>
        <taxon>rosids</taxon>
        <taxon>fabids</taxon>
        <taxon>Fagales</taxon>
        <taxon>Fagaceae</taxon>
        <taxon>Quercus</taxon>
    </lineage>
</organism>
<keyword evidence="5" id="KW-1185">Reference proteome</keyword>
<dbReference type="EnsemblPlants" id="QL01p001873:mrna">
    <property type="protein sequence ID" value="QL01p001873:mrna"/>
    <property type="gene ID" value="QL01p001873"/>
</dbReference>
<dbReference type="PANTHER" id="PTHR47967">
    <property type="entry name" value="OS07G0603500 PROTEIN-RELATED"/>
    <property type="match status" value="1"/>
</dbReference>
<evidence type="ECO:0000259" key="3">
    <source>
        <dbReference type="PROSITE" id="PS51767"/>
    </source>
</evidence>
<accession>A0A7N2KKC7</accession>
<dbReference type="OMA" id="AIHRINY"/>
<dbReference type="InterPro" id="IPR051708">
    <property type="entry name" value="Plant_Aspart_Prot_A1"/>
</dbReference>